<dbReference type="EC" id="3.1.26.4" evidence="4 10"/>
<feature type="binding site" evidence="10">
    <location>
        <position position="13"/>
    </location>
    <ligand>
        <name>Mg(2+)</name>
        <dbReference type="ChEBI" id="CHEBI:18420"/>
        <label>1</label>
    </ligand>
</feature>
<keyword evidence="13" id="KW-1185">Reference proteome</keyword>
<evidence type="ECO:0000256" key="8">
    <source>
        <dbReference type="ARBA" id="ARBA00022801"/>
    </source>
</evidence>
<keyword evidence="10" id="KW-0963">Cytoplasm</keyword>
<keyword evidence="5 10" id="KW-0540">Nuclease</keyword>
<dbReference type="Proteomes" id="UP000567186">
    <property type="component" value="Unassembled WGS sequence"/>
</dbReference>
<proteinExistence type="inferred from homology"/>
<dbReference type="GO" id="GO:0003676">
    <property type="term" value="F:nucleic acid binding"/>
    <property type="evidence" value="ECO:0007669"/>
    <property type="project" value="InterPro"/>
</dbReference>
<evidence type="ECO:0000259" key="11">
    <source>
        <dbReference type="PROSITE" id="PS50879"/>
    </source>
</evidence>
<evidence type="ECO:0000256" key="3">
    <source>
        <dbReference type="ARBA" id="ARBA00011245"/>
    </source>
</evidence>
<dbReference type="AlphaFoldDB" id="A0A7Y0RC69"/>
<evidence type="ECO:0000256" key="1">
    <source>
        <dbReference type="ARBA" id="ARBA00000077"/>
    </source>
</evidence>
<dbReference type="RefSeq" id="WP_135955959.1">
    <property type="nucleotide sequence ID" value="NZ_JABCKY010000001.1"/>
</dbReference>
<dbReference type="Pfam" id="PF00075">
    <property type="entry name" value="RNase_H"/>
    <property type="match status" value="1"/>
</dbReference>
<comment type="catalytic activity">
    <reaction evidence="1 10">
        <text>Endonucleolytic cleavage to 5'-phosphomonoester.</text>
        <dbReference type="EC" id="3.1.26.4"/>
    </reaction>
</comment>
<organism evidence="12 13">
    <name type="scientific">Marinobacter orientalis</name>
    <dbReference type="NCBI Taxonomy" id="1928859"/>
    <lineage>
        <taxon>Bacteria</taxon>
        <taxon>Pseudomonadati</taxon>
        <taxon>Pseudomonadota</taxon>
        <taxon>Gammaproteobacteria</taxon>
        <taxon>Pseudomonadales</taxon>
        <taxon>Marinobacteraceae</taxon>
        <taxon>Marinobacter</taxon>
    </lineage>
</organism>
<keyword evidence="8 10" id="KW-0378">Hydrolase</keyword>
<dbReference type="GO" id="GO:0005737">
    <property type="term" value="C:cytoplasm"/>
    <property type="evidence" value="ECO:0007669"/>
    <property type="project" value="UniProtKB-SubCell"/>
</dbReference>
<dbReference type="InterPro" id="IPR022892">
    <property type="entry name" value="RNaseHI"/>
</dbReference>
<dbReference type="PANTHER" id="PTHR10642">
    <property type="entry name" value="RIBONUCLEASE H1"/>
    <property type="match status" value="1"/>
</dbReference>
<evidence type="ECO:0000256" key="9">
    <source>
        <dbReference type="ARBA" id="ARBA00022842"/>
    </source>
</evidence>
<dbReference type="PROSITE" id="PS50879">
    <property type="entry name" value="RNASE_H_1"/>
    <property type="match status" value="1"/>
</dbReference>
<comment type="subcellular location">
    <subcellularLocation>
        <location evidence="10">Cytoplasm</location>
    </subcellularLocation>
</comment>
<dbReference type="EMBL" id="JABCKY010000001">
    <property type="protein sequence ID" value="NMT63546.1"/>
    <property type="molecule type" value="Genomic_DNA"/>
</dbReference>
<dbReference type="GO" id="GO:0000287">
    <property type="term" value="F:magnesium ion binding"/>
    <property type="evidence" value="ECO:0007669"/>
    <property type="project" value="UniProtKB-UniRule"/>
</dbReference>
<comment type="similarity">
    <text evidence="2 10">Belongs to the RNase H family.</text>
</comment>
<evidence type="ECO:0000313" key="12">
    <source>
        <dbReference type="EMBL" id="NMT63546.1"/>
    </source>
</evidence>
<evidence type="ECO:0000256" key="6">
    <source>
        <dbReference type="ARBA" id="ARBA00022723"/>
    </source>
</evidence>
<dbReference type="NCBIfam" id="NF001236">
    <property type="entry name" value="PRK00203.1"/>
    <property type="match status" value="1"/>
</dbReference>
<comment type="cofactor">
    <cofactor evidence="10">
        <name>Mg(2+)</name>
        <dbReference type="ChEBI" id="CHEBI:18420"/>
    </cofactor>
    <text evidence="10">Binds 1 Mg(2+) ion per subunit. May bind a second metal ion at a regulatory site, or after substrate binding.</text>
</comment>
<comment type="function">
    <text evidence="10">Endonuclease that specifically degrades the RNA of RNA-DNA hybrids.</text>
</comment>
<dbReference type="OrthoDB" id="7845843at2"/>
<evidence type="ECO:0000313" key="13">
    <source>
        <dbReference type="Proteomes" id="UP000567186"/>
    </source>
</evidence>
<feature type="binding site" evidence="10">
    <location>
        <position position="75"/>
    </location>
    <ligand>
        <name>Mg(2+)</name>
        <dbReference type="ChEBI" id="CHEBI:18420"/>
        <label>1</label>
    </ligand>
</feature>
<dbReference type="HAMAP" id="MF_00042">
    <property type="entry name" value="RNase_H"/>
    <property type="match status" value="1"/>
</dbReference>
<comment type="caution">
    <text evidence="12">The sequence shown here is derived from an EMBL/GenBank/DDBJ whole genome shotgun (WGS) entry which is preliminary data.</text>
</comment>
<feature type="binding site" evidence="10">
    <location>
        <position position="139"/>
    </location>
    <ligand>
        <name>Mg(2+)</name>
        <dbReference type="ChEBI" id="CHEBI:18420"/>
        <label>2</label>
    </ligand>
</feature>
<protein>
    <recommendedName>
        <fullName evidence="4 10">Ribonuclease H</fullName>
        <shortName evidence="10">RNase H</shortName>
        <ecNumber evidence="4 10">3.1.26.4</ecNumber>
    </recommendedName>
</protein>
<dbReference type="GO" id="GO:0004523">
    <property type="term" value="F:RNA-DNA hybrid ribonuclease activity"/>
    <property type="evidence" value="ECO:0007669"/>
    <property type="project" value="UniProtKB-UniRule"/>
</dbReference>
<evidence type="ECO:0000256" key="5">
    <source>
        <dbReference type="ARBA" id="ARBA00022722"/>
    </source>
</evidence>
<evidence type="ECO:0000256" key="10">
    <source>
        <dbReference type="HAMAP-Rule" id="MF_00042"/>
    </source>
</evidence>
<feature type="binding site" evidence="10">
    <location>
        <position position="51"/>
    </location>
    <ligand>
        <name>Mg(2+)</name>
        <dbReference type="ChEBI" id="CHEBI:18420"/>
        <label>1</label>
    </ligand>
</feature>
<dbReference type="GO" id="GO:0043137">
    <property type="term" value="P:DNA replication, removal of RNA primer"/>
    <property type="evidence" value="ECO:0007669"/>
    <property type="project" value="TreeGrafter"/>
</dbReference>
<keyword evidence="6 10" id="KW-0479">Metal-binding</keyword>
<dbReference type="InterPro" id="IPR036397">
    <property type="entry name" value="RNaseH_sf"/>
</dbReference>
<sequence>MTTNTSTITIHTDGACKGNPGPGSWAVIIEDEHQRLFLADRVPETTNQRMELTAAIKALETLKQHAGRPIRLVTDSQLLVKGMTEWLEGWKVRGWRGSTGKPVLNQALWQQLDVLSQGHTISWEWVRGHNGHQGNEEADVLANRALVEGPVCKRVFLDAGAA</sequence>
<evidence type="ECO:0000256" key="4">
    <source>
        <dbReference type="ARBA" id="ARBA00012180"/>
    </source>
</evidence>
<feature type="binding site" evidence="10">
    <location>
        <position position="13"/>
    </location>
    <ligand>
        <name>Mg(2+)</name>
        <dbReference type="ChEBI" id="CHEBI:18420"/>
        <label>2</label>
    </ligand>
</feature>
<comment type="subunit">
    <text evidence="3 10">Monomer.</text>
</comment>
<dbReference type="InterPro" id="IPR050092">
    <property type="entry name" value="RNase_H"/>
</dbReference>
<dbReference type="SUPFAM" id="SSF53098">
    <property type="entry name" value="Ribonuclease H-like"/>
    <property type="match status" value="1"/>
</dbReference>
<dbReference type="InterPro" id="IPR012337">
    <property type="entry name" value="RNaseH-like_sf"/>
</dbReference>
<keyword evidence="7 10" id="KW-0255">Endonuclease</keyword>
<dbReference type="InterPro" id="IPR002156">
    <property type="entry name" value="RNaseH_domain"/>
</dbReference>
<dbReference type="CDD" id="cd09278">
    <property type="entry name" value="RNase_HI_prokaryote_like"/>
    <property type="match status" value="1"/>
</dbReference>
<name>A0A7Y0RC69_9GAMM</name>
<keyword evidence="9 10" id="KW-0460">Magnesium</keyword>
<accession>A0A7Y0RC69</accession>
<dbReference type="Gene3D" id="3.30.420.10">
    <property type="entry name" value="Ribonuclease H-like superfamily/Ribonuclease H"/>
    <property type="match status" value="1"/>
</dbReference>
<reference evidence="12 13" key="1">
    <citation type="submission" date="2020-04" db="EMBL/GenBank/DDBJ databases">
        <title>Marinobacter oceani sp. nov., isolated from marine solar saltern.</title>
        <authorList>
            <person name="Chen X.-Y."/>
        </authorList>
    </citation>
    <scope>NUCLEOTIDE SEQUENCE [LARGE SCALE GENOMIC DNA]</scope>
    <source>
        <strain evidence="12 13">W62</strain>
    </source>
</reference>
<dbReference type="PANTHER" id="PTHR10642:SF26">
    <property type="entry name" value="RIBONUCLEASE H1"/>
    <property type="match status" value="1"/>
</dbReference>
<feature type="domain" description="RNase H type-1" evidence="11">
    <location>
        <begin position="4"/>
        <end position="147"/>
    </location>
</feature>
<evidence type="ECO:0000256" key="7">
    <source>
        <dbReference type="ARBA" id="ARBA00022759"/>
    </source>
</evidence>
<gene>
    <name evidence="10 12" type="primary">rnhA</name>
    <name evidence="12" type="ORF">HIU99_08025</name>
</gene>
<evidence type="ECO:0000256" key="2">
    <source>
        <dbReference type="ARBA" id="ARBA00005300"/>
    </source>
</evidence>